<proteinExistence type="predicted"/>
<evidence type="ECO:0000313" key="3">
    <source>
        <dbReference type="EMBL" id="QHQ61220.1"/>
    </source>
</evidence>
<keyword evidence="1" id="KW-0238">DNA-binding</keyword>
<dbReference type="AlphaFoldDB" id="A0A6P1TJ45"/>
<keyword evidence="4" id="KW-1185">Reference proteome</keyword>
<feature type="domain" description="HTH cro/C1-type" evidence="2">
    <location>
        <begin position="10"/>
        <end position="64"/>
    </location>
</feature>
<evidence type="ECO:0000256" key="1">
    <source>
        <dbReference type="ARBA" id="ARBA00023125"/>
    </source>
</evidence>
<dbReference type="GO" id="GO:0003677">
    <property type="term" value="F:DNA binding"/>
    <property type="evidence" value="ECO:0007669"/>
    <property type="project" value="UniProtKB-KW"/>
</dbReference>
<dbReference type="Gene3D" id="1.10.260.40">
    <property type="entry name" value="lambda repressor-like DNA-binding domains"/>
    <property type="match status" value="1"/>
</dbReference>
<sequence>MSELLLKDKLRELRTRMHLTQSKVGQYLNMTRQGYAHYEAGLRNPDYHTLLKLSKLYQVDIGDLINNQTTPIIHETLHENVDYTIKPGNLKPNNTPSRVIQLTSDEKKLFNLYSKLSSAEKKELLATLELKVNETKKNNK</sequence>
<gene>
    <name evidence="3" type="ORF">Ana3638_10925</name>
</gene>
<dbReference type="InterPro" id="IPR001387">
    <property type="entry name" value="Cro/C1-type_HTH"/>
</dbReference>
<dbReference type="InterPro" id="IPR010982">
    <property type="entry name" value="Lambda_DNA-bd_dom_sf"/>
</dbReference>
<name>A0A6P1TJ45_9FIRM</name>
<evidence type="ECO:0000313" key="4">
    <source>
        <dbReference type="Proteomes" id="UP000464314"/>
    </source>
</evidence>
<dbReference type="EMBL" id="CP048000">
    <property type="protein sequence ID" value="QHQ61220.1"/>
    <property type="molecule type" value="Genomic_DNA"/>
</dbReference>
<dbReference type="SUPFAM" id="SSF47413">
    <property type="entry name" value="lambda repressor-like DNA-binding domains"/>
    <property type="match status" value="1"/>
</dbReference>
<dbReference type="SMART" id="SM00530">
    <property type="entry name" value="HTH_XRE"/>
    <property type="match status" value="1"/>
</dbReference>
<evidence type="ECO:0000259" key="2">
    <source>
        <dbReference type="PROSITE" id="PS50943"/>
    </source>
</evidence>
<dbReference type="PROSITE" id="PS50943">
    <property type="entry name" value="HTH_CROC1"/>
    <property type="match status" value="1"/>
</dbReference>
<dbReference type="Proteomes" id="UP000464314">
    <property type="component" value="Chromosome"/>
</dbReference>
<protein>
    <submittedName>
        <fullName evidence="3">Helix-turn-helix domain-containing protein</fullName>
    </submittedName>
</protein>
<dbReference type="PANTHER" id="PTHR46558:SF11">
    <property type="entry name" value="HTH-TYPE TRANSCRIPTIONAL REGULATOR XRE"/>
    <property type="match status" value="1"/>
</dbReference>
<accession>A0A6P1TJ45</accession>
<dbReference type="Pfam" id="PF01381">
    <property type="entry name" value="HTH_3"/>
    <property type="match status" value="1"/>
</dbReference>
<dbReference type="KEGG" id="anr:Ana3638_10925"/>
<dbReference type="PANTHER" id="PTHR46558">
    <property type="entry name" value="TRACRIPTIONAL REGULATORY PROTEIN-RELATED-RELATED"/>
    <property type="match status" value="1"/>
</dbReference>
<dbReference type="RefSeq" id="WP_161838046.1">
    <property type="nucleotide sequence ID" value="NZ_CP048000.1"/>
</dbReference>
<dbReference type="CDD" id="cd00093">
    <property type="entry name" value="HTH_XRE"/>
    <property type="match status" value="1"/>
</dbReference>
<reference evidence="3 4" key="1">
    <citation type="submission" date="2020-01" db="EMBL/GenBank/DDBJ databases">
        <title>Genome analysis of Anaerocolumna sp. CBA3638.</title>
        <authorList>
            <person name="Kim J."/>
            <person name="Roh S.W."/>
        </authorList>
    </citation>
    <scope>NUCLEOTIDE SEQUENCE [LARGE SCALE GENOMIC DNA]</scope>
    <source>
        <strain evidence="3 4">CBA3638</strain>
    </source>
</reference>
<organism evidence="3 4">
    <name type="scientific">Anaerocolumna sedimenticola</name>
    <dbReference type="NCBI Taxonomy" id="2696063"/>
    <lineage>
        <taxon>Bacteria</taxon>
        <taxon>Bacillati</taxon>
        <taxon>Bacillota</taxon>
        <taxon>Clostridia</taxon>
        <taxon>Lachnospirales</taxon>
        <taxon>Lachnospiraceae</taxon>
        <taxon>Anaerocolumna</taxon>
    </lineage>
</organism>